<name>A0ABD5W039_9EURY</name>
<dbReference type="Pfam" id="PF01554">
    <property type="entry name" value="MatE"/>
    <property type="match status" value="2"/>
</dbReference>
<feature type="transmembrane region" description="Helical" evidence="3">
    <location>
        <begin position="251"/>
        <end position="274"/>
    </location>
</feature>
<dbReference type="RefSeq" id="WP_382186918.1">
    <property type="nucleotide sequence ID" value="NZ_JBHSZI010000001.1"/>
</dbReference>
<sequence>MTTGAIAPKVLALSWPLVLGNLLQTAYNLADIFWVGRVGSDAVAGVSLMFPLSWMFVSTAVGLTAATIALVSQYVGADERRQADHVVAQTVLLALGVSAVLTSLGFVFRGELLTLMGAEGAVYDAALDYIEVIFLTLPLTFLFFAFRAALQGAGDTRTAMWLVFISAGVNVVIDPFFILGWGPLPAMGTRGAGWATFLSRALAAGTGVFILLRGGFGVKIYLRDLVPDPTLLKKLVDVGYPATLDGWARSFASVAMAAFVTPFGTAAIAAYGIGIRLMSVTWSVAGAVGQAAATGVGQNLGADTPDRASRVTWVATGGTMAMLFVAGGICVLIPELLIGLFDDSSDTVAEGRTFLYVIAPFWGFFGGTMVIQGGFRGAGQTKVAMALSILARWVFRIPIALALAFSFTLTIPVVDIQLRALDLGVVGIWASFAVGAFVTFLLAAFWFRLGRWADGVIDDEGGAGVDTEVPETETADAETGNVDSQRSKETAFWPHRYPLGMELVSVAAVAANGVIGDGRSLPGRASPKTEPSTETASPTTRSSSGARPSSRCAMTCPARHSSW</sequence>
<dbReference type="EMBL" id="JBHSZI010000001">
    <property type="protein sequence ID" value="MFC7058873.1"/>
    <property type="molecule type" value="Genomic_DNA"/>
</dbReference>
<keyword evidence="5" id="KW-1185">Reference proteome</keyword>
<feature type="compositionally biased region" description="Low complexity" evidence="2">
    <location>
        <begin position="526"/>
        <end position="544"/>
    </location>
</feature>
<dbReference type="PANTHER" id="PTHR43298">
    <property type="entry name" value="MULTIDRUG RESISTANCE PROTEIN NORM-RELATED"/>
    <property type="match status" value="1"/>
</dbReference>
<feature type="transmembrane region" description="Helical" evidence="3">
    <location>
        <begin position="393"/>
        <end position="414"/>
    </location>
</feature>
<evidence type="ECO:0000256" key="3">
    <source>
        <dbReference type="SAM" id="Phobius"/>
    </source>
</evidence>
<feature type="region of interest" description="Disordered" evidence="2">
    <location>
        <begin position="518"/>
        <end position="563"/>
    </location>
</feature>
<keyword evidence="3" id="KW-0812">Transmembrane</keyword>
<feature type="transmembrane region" description="Helical" evidence="3">
    <location>
        <begin position="52"/>
        <end position="74"/>
    </location>
</feature>
<feature type="transmembrane region" description="Helical" evidence="3">
    <location>
        <begin position="280"/>
        <end position="301"/>
    </location>
</feature>
<dbReference type="CDD" id="cd13142">
    <property type="entry name" value="MATE_like_12"/>
    <property type="match status" value="1"/>
</dbReference>
<evidence type="ECO:0000313" key="4">
    <source>
        <dbReference type="EMBL" id="MFC7058873.1"/>
    </source>
</evidence>
<dbReference type="PANTHER" id="PTHR43298:SF2">
    <property type="entry name" value="FMN_FAD EXPORTER YEEO-RELATED"/>
    <property type="match status" value="1"/>
</dbReference>
<dbReference type="AlphaFoldDB" id="A0ABD5W039"/>
<proteinExistence type="predicted"/>
<evidence type="ECO:0000256" key="2">
    <source>
        <dbReference type="SAM" id="MobiDB-lite"/>
    </source>
</evidence>
<feature type="transmembrane region" description="Helical" evidence="3">
    <location>
        <begin position="194"/>
        <end position="212"/>
    </location>
</feature>
<feature type="region of interest" description="Disordered" evidence="2">
    <location>
        <begin position="462"/>
        <end position="486"/>
    </location>
</feature>
<feature type="transmembrane region" description="Helical" evidence="3">
    <location>
        <begin position="86"/>
        <end position="109"/>
    </location>
</feature>
<dbReference type="Proteomes" id="UP001596445">
    <property type="component" value="Unassembled WGS sequence"/>
</dbReference>
<accession>A0ABD5W039</accession>
<reference evidence="4 5" key="1">
    <citation type="journal article" date="2019" name="Int. J. Syst. Evol. Microbiol.">
        <title>The Global Catalogue of Microorganisms (GCM) 10K type strain sequencing project: providing services to taxonomists for standard genome sequencing and annotation.</title>
        <authorList>
            <consortium name="The Broad Institute Genomics Platform"/>
            <consortium name="The Broad Institute Genome Sequencing Center for Infectious Disease"/>
            <person name="Wu L."/>
            <person name="Ma J."/>
        </authorList>
    </citation>
    <scope>NUCLEOTIDE SEQUENCE [LARGE SCALE GENOMIC DNA]</scope>
    <source>
        <strain evidence="4 5">JCM 30072</strain>
    </source>
</reference>
<feature type="transmembrane region" description="Helical" evidence="3">
    <location>
        <begin position="313"/>
        <end position="334"/>
    </location>
</feature>
<evidence type="ECO:0000313" key="5">
    <source>
        <dbReference type="Proteomes" id="UP001596445"/>
    </source>
</evidence>
<evidence type="ECO:0000256" key="1">
    <source>
        <dbReference type="ARBA" id="ARBA00022448"/>
    </source>
</evidence>
<organism evidence="4 5">
    <name type="scientific">Halovenus salina</name>
    <dbReference type="NCBI Taxonomy" id="1510225"/>
    <lineage>
        <taxon>Archaea</taxon>
        <taxon>Methanobacteriati</taxon>
        <taxon>Methanobacteriota</taxon>
        <taxon>Stenosarchaea group</taxon>
        <taxon>Halobacteria</taxon>
        <taxon>Halobacteriales</taxon>
        <taxon>Haloarculaceae</taxon>
        <taxon>Halovenus</taxon>
    </lineage>
</organism>
<dbReference type="InterPro" id="IPR050222">
    <property type="entry name" value="MATE_MdtK"/>
</dbReference>
<dbReference type="InterPro" id="IPR002528">
    <property type="entry name" value="MATE_fam"/>
</dbReference>
<feature type="transmembrane region" description="Helical" evidence="3">
    <location>
        <begin position="354"/>
        <end position="372"/>
    </location>
</feature>
<dbReference type="NCBIfam" id="TIGR00797">
    <property type="entry name" value="matE"/>
    <property type="match status" value="1"/>
</dbReference>
<keyword evidence="3" id="KW-0472">Membrane</keyword>
<keyword evidence="3" id="KW-1133">Transmembrane helix</keyword>
<feature type="transmembrane region" description="Helical" evidence="3">
    <location>
        <begin position="161"/>
        <end position="182"/>
    </location>
</feature>
<gene>
    <name evidence="4" type="ORF">ACFQQG_12730</name>
</gene>
<protein>
    <submittedName>
        <fullName evidence="4">MATE family efflux transporter</fullName>
    </submittedName>
</protein>
<comment type="caution">
    <text evidence="4">The sequence shown here is derived from an EMBL/GenBank/DDBJ whole genome shotgun (WGS) entry which is preliminary data.</text>
</comment>
<feature type="transmembrane region" description="Helical" evidence="3">
    <location>
        <begin position="129"/>
        <end position="149"/>
    </location>
</feature>
<keyword evidence="1" id="KW-0813">Transport</keyword>
<feature type="transmembrane region" description="Helical" evidence="3">
    <location>
        <begin position="426"/>
        <end position="447"/>
    </location>
</feature>